<dbReference type="InterPro" id="IPR056361">
    <property type="entry name" value="AtPDCT1_2_TM_dom"/>
</dbReference>
<keyword evidence="2" id="KW-1133">Transmembrane helix</keyword>
<evidence type="ECO:0000256" key="1">
    <source>
        <dbReference type="SAM" id="MobiDB-lite"/>
    </source>
</evidence>
<feature type="compositionally biased region" description="Basic residues" evidence="1">
    <location>
        <begin position="435"/>
        <end position="445"/>
    </location>
</feature>
<feature type="domain" description="AtPDCT1/2 transmembrane" evidence="3">
    <location>
        <begin position="71"/>
        <end position="155"/>
    </location>
</feature>
<evidence type="ECO:0000313" key="4">
    <source>
        <dbReference type="EMBL" id="GMI25022.1"/>
    </source>
</evidence>
<dbReference type="Pfam" id="PF24788">
    <property type="entry name" value="AtPDCT1_2"/>
    <property type="match status" value="2"/>
</dbReference>
<protein>
    <recommendedName>
        <fullName evidence="3">AtPDCT1/2 transmembrane domain-containing protein</fullName>
    </recommendedName>
</protein>
<name>A0ABQ6MFB8_9STRA</name>
<feature type="transmembrane region" description="Helical" evidence="2">
    <location>
        <begin position="12"/>
        <end position="29"/>
    </location>
</feature>
<dbReference type="PANTHER" id="PTHR34674">
    <property type="entry name" value="PHOSPHATIDYLCHOLINE:DIACYLGLYCEROL CHOLINEPHOSPHOTRANSFERASE 1-RELATED"/>
    <property type="match status" value="1"/>
</dbReference>
<dbReference type="InterPro" id="IPR055311">
    <property type="entry name" value="PDCT1/2-like"/>
</dbReference>
<dbReference type="PANTHER" id="PTHR34674:SF1">
    <property type="entry name" value="PHOSPHATIDYLCHOLINE:DIACYLGLYCEROL CHOLINEPHOSPHOTRANSFERASE 1-RELATED"/>
    <property type="match status" value="1"/>
</dbReference>
<evidence type="ECO:0000259" key="3">
    <source>
        <dbReference type="Pfam" id="PF24788"/>
    </source>
</evidence>
<dbReference type="EMBL" id="BRYB01004058">
    <property type="protein sequence ID" value="GMI25022.1"/>
    <property type="molecule type" value="Genomic_DNA"/>
</dbReference>
<gene>
    <name evidence="4" type="ORF">TeGR_g6887</name>
</gene>
<proteinExistence type="predicted"/>
<keyword evidence="5" id="KW-1185">Reference proteome</keyword>
<organism evidence="4 5">
    <name type="scientific">Tetraparma gracilis</name>
    <dbReference type="NCBI Taxonomy" id="2962635"/>
    <lineage>
        <taxon>Eukaryota</taxon>
        <taxon>Sar</taxon>
        <taxon>Stramenopiles</taxon>
        <taxon>Ochrophyta</taxon>
        <taxon>Bolidophyceae</taxon>
        <taxon>Parmales</taxon>
        <taxon>Triparmaceae</taxon>
        <taxon>Tetraparma</taxon>
    </lineage>
</organism>
<evidence type="ECO:0000313" key="5">
    <source>
        <dbReference type="Proteomes" id="UP001165060"/>
    </source>
</evidence>
<feature type="domain" description="AtPDCT1/2 transmembrane" evidence="3">
    <location>
        <begin position="193"/>
        <end position="256"/>
    </location>
</feature>
<keyword evidence="2" id="KW-0812">Transmembrane</keyword>
<feature type="transmembrane region" description="Helical" evidence="2">
    <location>
        <begin position="89"/>
        <end position="109"/>
    </location>
</feature>
<feature type="region of interest" description="Disordered" evidence="1">
    <location>
        <begin position="399"/>
        <end position="445"/>
    </location>
</feature>
<sequence length="445" mass="49041">MASRSVWVLYRDFLFLILATFALKLVFLIESNPGQTSSLLARFLHGSTSIPFSYIANSLPVDEPVPGAIVDSGFQFTGPLHRFLSQSPVWNDVLALLNSLGLLAVLWYPLKATFWDGDHTLSFRLINTQLFRAFCASFTFLPPSEEFLPSFFDFPEALHCLSGVDCSSSPLLLALRSEPADVIVEAQRPPVLPFVTFFSGHVAMTVIIANHMYLRKYVKWAVFLHVFNVLQIGRLLATRGHYSIDLIIGWVVAVYVTNPAERLGMYYSSYGREGEGGKIDEYLKLSSKERARVVLENLVGVNDIRRGTDEALGSEEGSAKVLNRLIRHGGGRVSARLEAVRSDLRDLSRDEIVAVLMEGAEAALASARGGVEGGVRRGEEMMEAAREGARAGFTRGEEMLREGEEMVRSATKRTTARGRAKAGSADSQGGEAGRSRSRSRKSKKT</sequence>
<keyword evidence="2" id="KW-0472">Membrane</keyword>
<dbReference type="Proteomes" id="UP001165060">
    <property type="component" value="Unassembled WGS sequence"/>
</dbReference>
<feature type="transmembrane region" description="Helical" evidence="2">
    <location>
        <begin position="191"/>
        <end position="210"/>
    </location>
</feature>
<accession>A0ABQ6MFB8</accession>
<reference evidence="4 5" key="1">
    <citation type="journal article" date="2023" name="Commun. Biol.">
        <title>Genome analysis of Parmales, the sister group of diatoms, reveals the evolutionary specialization of diatoms from phago-mixotrophs to photoautotrophs.</title>
        <authorList>
            <person name="Ban H."/>
            <person name="Sato S."/>
            <person name="Yoshikawa S."/>
            <person name="Yamada K."/>
            <person name="Nakamura Y."/>
            <person name="Ichinomiya M."/>
            <person name="Sato N."/>
            <person name="Blanc-Mathieu R."/>
            <person name="Endo H."/>
            <person name="Kuwata A."/>
            <person name="Ogata H."/>
        </authorList>
    </citation>
    <scope>NUCLEOTIDE SEQUENCE [LARGE SCALE GENOMIC DNA]</scope>
</reference>
<feature type="compositionally biased region" description="Basic residues" evidence="1">
    <location>
        <begin position="410"/>
        <end position="420"/>
    </location>
</feature>
<evidence type="ECO:0000256" key="2">
    <source>
        <dbReference type="SAM" id="Phobius"/>
    </source>
</evidence>
<comment type="caution">
    <text evidence="4">The sequence shown here is derived from an EMBL/GenBank/DDBJ whole genome shotgun (WGS) entry which is preliminary data.</text>
</comment>